<evidence type="ECO:0000313" key="6">
    <source>
        <dbReference type="Proteomes" id="UP000002943"/>
    </source>
</evidence>
<keyword evidence="5" id="KW-0808">Transferase</keyword>
<dbReference type="GO" id="GO:0000160">
    <property type="term" value="P:phosphorelay signal transduction system"/>
    <property type="evidence" value="ECO:0007669"/>
    <property type="project" value="UniProtKB-KW"/>
</dbReference>
<dbReference type="EMBL" id="AEIU01000059">
    <property type="protein sequence ID" value="EFP97471.1"/>
    <property type="molecule type" value="Genomic_DNA"/>
</dbReference>
<evidence type="ECO:0000313" key="5">
    <source>
        <dbReference type="EMBL" id="EFP97471.1"/>
    </source>
</evidence>
<dbReference type="STRING" id="796620.VIBC2010_18809"/>
<evidence type="ECO:0000259" key="4">
    <source>
        <dbReference type="PROSITE" id="PS50894"/>
    </source>
</evidence>
<feature type="transmembrane region" description="Helical" evidence="3">
    <location>
        <begin position="6"/>
        <end position="27"/>
    </location>
</feature>
<dbReference type="PROSITE" id="PS50894">
    <property type="entry name" value="HPT"/>
    <property type="match status" value="1"/>
</dbReference>
<gene>
    <name evidence="5" type="ORF">VIBC2010_18809</name>
</gene>
<dbReference type="Pfam" id="PF01627">
    <property type="entry name" value="Hpt"/>
    <property type="match status" value="1"/>
</dbReference>
<dbReference type="RefSeq" id="WP_009600663.1">
    <property type="nucleotide sequence ID" value="NZ_AEIU01000059.1"/>
</dbReference>
<evidence type="ECO:0000256" key="3">
    <source>
        <dbReference type="SAM" id="Phobius"/>
    </source>
</evidence>
<keyword evidence="2" id="KW-0597">Phosphoprotein</keyword>
<dbReference type="OrthoDB" id="5913787at2"/>
<comment type="caution">
    <text evidence="5">The sequence shown here is derived from an EMBL/GenBank/DDBJ whole genome shotgun (WGS) entry which is preliminary data.</text>
</comment>
<name>E3BI32_9VIBR</name>
<dbReference type="SUPFAM" id="SSF47226">
    <property type="entry name" value="Histidine-containing phosphotransfer domain, HPT domain"/>
    <property type="match status" value="1"/>
</dbReference>
<keyword evidence="3" id="KW-0472">Membrane</keyword>
<proteinExistence type="predicted"/>
<sequence length="407" mass="45625">MDRNIINYGWGLVAAWLLCMLVIATSYHSTRTTKEQIYELGSSVQKLRDSFAFETPYRVMMANDQALDLQLIYALRLQIDAQYKKAWISPDINHLLFTTDRFIDQAKVYLENSLDLQNLVEQIKVMRERHADNQRVSFLYYILSANVLEALFGDNQSSPQIFRDIDNVYALSTALPQQEQQDLQEILASVSAVLGAYAKGQYIVDNIIAHDVHAQISAQNGQFNSLLAMHIWLSGTVSALVIATFMGLLIWGHRIRVVSDSESTSSESEEGMSQREVNVAVSNVEPSKKVKIPMGGEINFTQMMDSFDNDTGSVRMLLEVFIEDHSDDIDVMRDLIAKGNAEEVHRKVHSLKGVGGNLGAVNIKNLSGQIEEIVMADLSSVAPLLEKLSVHLEQAIIEARNFLDEVT</sequence>
<evidence type="ECO:0000256" key="1">
    <source>
        <dbReference type="ARBA" id="ARBA00023012"/>
    </source>
</evidence>
<organism evidence="5 6">
    <name type="scientific">Vibrio caribbeanicus ATCC BAA-2122</name>
    <dbReference type="NCBI Taxonomy" id="796620"/>
    <lineage>
        <taxon>Bacteria</taxon>
        <taxon>Pseudomonadati</taxon>
        <taxon>Pseudomonadota</taxon>
        <taxon>Gammaproteobacteria</taxon>
        <taxon>Vibrionales</taxon>
        <taxon>Vibrionaceae</taxon>
        <taxon>Vibrio</taxon>
    </lineage>
</organism>
<feature type="transmembrane region" description="Helical" evidence="3">
    <location>
        <begin position="136"/>
        <end position="153"/>
    </location>
</feature>
<dbReference type="GO" id="GO:0004672">
    <property type="term" value="F:protein kinase activity"/>
    <property type="evidence" value="ECO:0007669"/>
    <property type="project" value="UniProtKB-ARBA"/>
</dbReference>
<reference evidence="5 6" key="1">
    <citation type="journal article" date="2012" name="Int. J. Syst. Evol. Microbiol.">
        <title>Vibrio caribbeanicus sp. nov., isolated from the marine sponge Scleritoderma cyanea.</title>
        <authorList>
            <person name="Hoffmann M."/>
            <person name="Monday S.R."/>
            <person name="Allard M.W."/>
            <person name="Strain E.A."/>
            <person name="Whittaker P."/>
            <person name="Naum M."/>
            <person name="McCarthy P.J."/>
            <person name="Lopez J.V."/>
            <person name="Fischer M."/>
            <person name="Brown E.W."/>
        </authorList>
    </citation>
    <scope>NUCLEOTIDE SEQUENCE [LARGE SCALE GENOMIC DNA]</scope>
    <source>
        <strain evidence="5 6">ATCC BAA-2122</strain>
    </source>
</reference>
<keyword evidence="3" id="KW-1133">Transmembrane helix</keyword>
<dbReference type="CDD" id="cd00088">
    <property type="entry name" value="HPT"/>
    <property type="match status" value="1"/>
</dbReference>
<dbReference type="InterPro" id="IPR036641">
    <property type="entry name" value="HPT_dom_sf"/>
</dbReference>
<dbReference type="Gene3D" id="1.20.120.160">
    <property type="entry name" value="HPT domain"/>
    <property type="match status" value="1"/>
</dbReference>
<dbReference type="SMART" id="SM00073">
    <property type="entry name" value="HPT"/>
    <property type="match status" value="1"/>
</dbReference>
<keyword evidence="5" id="KW-0418">Kinase</keyword>
<feature type="transmembrane region" description="Helical" evidence="3">
    <location>
        <begin position="231"/>
        <end position="251"/>
    </location>
</feature>
<keyword evidence="3" id="KW-0812">Transmembrane</keyword>
<keyword evidence="1" id="KW-0902">Two-component regulatory system</keyword>
<feature type="domain" description="HPt" evidence="4">
    <location>
        <begin position="310"/>
        <end position="407"/>
    </location>
</feature>
<keyword evidence="6" id="KW-1185">Reference proteome</keyword>
<dbReference type="Proteomes" id="UP000002943">
    <property type="component" value="Unassembled WGS sequence"/>
</dbReference>
<protein>
    <submittedName>
        <fullName evidence="5">Signal transduction histidine kinase</fullName>
    </submittedName>
</protein>
<dbReference type="eggNOG" id="COG2198">
    <property type="taxonomic scope" value="Bacteria"/>
</dbReference>
<feature type="modified residue" description="Phosphohistidine" evidence="2">
    <location>
        <position position="349"/>
    </location>
</feature>
<dbReference type="AlphaFoldDB" id="E3BI32"/>
<dbReference type="InterPro" id="IPR008207">
    <property type="entry name" value="Sig_transdc_His_kin_Hpt_dom"/>
</dbReference>
<accession>E3BI32</accession>
<evidence type="ECO:0000256" key="2">
    <source>
        <dbReference type="PROSITE-ProRule" id="PRU00110"/>
    </source>
</evidence>